<reference evidence="3" key="1">
    <citation type="submission" date="2017-02" db="UniProtKB">
        <authorList>
            <consortium name="WormBaseParasite"/>
        </authorList>
    </citation>
    <scope>IDENTIFICATION</scope>
</reference>
<dbReference type="Gene3D" id="3.30.2350.10">
    <property type="entry name" value="Pseudouridine synthase"/>
    <property type="match status" value="1"/>
</dbReference>
<dbReference type="PANTHER" id="PTHR13195:SF0">
    <property type="entry name" value="PSEUDOURIDYLATE SYNTHASE TRUB2, MITOCHONDRIAL"/>
    <property type="match status" value="1"/>
</dbReference>
<dbReference type="SUPFAM" id="SSF55120">
    <property type="entry name" value="Pseudouridine synthase"/>
    <property type="match status" value="1"/>
</dbReference>
<dbReference type="Proteomes" id="UP000046393">
    <property type="component" value="Unplaced"/>
</dbReference>
<protein>
    <submittedName>
        <fullName evidence="3">TruB_N domain-containing protein</fullName>
    </submittedName>
</protein>
<evidence type="ECO:0000313" key="3">
    <source>
        <dbReference type="WBParaSite" id="SMUV_0000569701-mRNA-1"/>
    </source>
</evidence>
<dbReference type="GO" id="GO:0009982">
    <property type="term" value="F:pseudouridine synthase activity"/>
    <property type="evidence" value="ECO:0007669"/>
    <property type="project" value="InterPro"/>
</dbReference>
<evidence type="ECO:0000256" key="1">
    <source>
        <dbReference type="SAM" id="SignalP"/>
    </source>
</evidence>
<name>A0A0N5AM95_9BILA</name>
<feature type="signal peptide" evidence="1">
    <location>
        <begin position="1"/>
        <end position="17"/>
    </location>
</feature>
<keyword evidence="1" id="KW-0732">Signal</keyword>
<feature type="chain" id="PRO_5005893310" evidence="1">
    <location>
        <begin position="18"/>
        <end position="346"/>
    </location>
</feature>
<accession>A0A0N5AM95</accession>
<dbReference type="InterPro" id="IPR039048">
    <property type="entry name" value="Trub2"/>
</dbReference>
<dbReference type="WBParaSite" id="SMUV_0000569701-mRNA-1">
    <property type="protein sequence ID" value="SMUV_0000569701-mRNA-1"/>
    <property type="gene ID" value="SMUV_0000569701"/>
</dbReference>
<dbReference type="AlphaFoldDB" id="A0A0N5AM95"/>
<dbReference type="InterPro" id="IPR020103">
    <property type="entry name" value="PsdUridine_synth_cat_dom_sf"/>
</dbReference>
<evidence type="ECO:0000313" key="2">
    <source>
        <dbReference type="Proteomes" id="UP000046393"/>
    </source>
</evidence>
<proteinExistence type="predicted"/>
<organism evidence="2 3">
    <name type="scientific">Syphacia muris</name>
    <dbReference type="NCBI Taxonomy" id="451379"/>
    <lineage>
        <taxon>Eukaryota</taxon>
        <taxon>Metazoa</taxon>
        <taxon>Ecdysozoa</taxon>
        <taxon>Nematoda</taxon>
        <taxon>Chromadorea</taxon>
        <taxon>Rhabditida</taxon>
        <taxon>Spirurina</taxon>
        <taxon>Oxyuridomorpha</taxon>
        <taxon>Oxyuroidea</taxon>
        <taxon>Oxyuridae</taxon>
        <taxon>Syphacia</taxon>
    </lineage>
</organism>
<sequence>LVFVFYILWSSLSGVICVHKPRNVSLGRVRNCIKVAICKGVNECFPQDNLPFIDFPIVEAHPKTQTLLTVGQRKQVDYSLHPLVVGDAAVEEDLQIEALNYFEPSCSGVCLIGINDGCNSLEEITGRAWLNEYKVMGQLGRETVDNEIRGKVTRTCDYSIKLLKKLEMRYKSIALELANVEPNSQEAFELGRKGFPRPKILGSPIVFNVRLTLFKSPTFLLTLQCISETDAFIRDLVREIGISLGSTASCRRILRTHLGPFGSDHSLLDKHLSLQAILTNMTLCRRILENDITQLDQDVICKRPKNPINAILNERLTEVFDDEIDENVEDEVEDCISMPWGRNYDM</sequence>
<dbReference type="PANTHER" id="PTHR13195">
    <property type="entry name" value="PSEUDOURIDINE SYNTHASE-RELATED"/>
    <property type="match status" value="1"/>
</dbReference>
<dbReference type="STRING" id="451379.A0A0N5AM95"/>
<dbReference type="GO" id="GO:0001522">
    <property type="term" value="P:pseudouridine synthesis"/>
    <property type="evidence" value="ECO:0007669"/>
    <property type="project" value="InterPro"/>
</dbReference>
<dbReference type="GO" id="GO:0003723">
    <property type="term" value="F:RNA binding"/>
    <property type="evidence" value="ECO:0007669"/>
    <property type="project" value="InterPro"/>
</dbReference>
<keyword evidence="2" id="KW-1185">Reference proteome</keyword>